<dbReference type="SUPFAM" id="SSF160935">
    <property type="entry name" value="VPA0735-like"/>
    <property type="match status" value="1"/>
</dbReference>
<evidence type="ECO:0000313" key="2">
    <source>
        <dbReference type="EMBL" id="GAG08493.1"/>
    </source>
</evidence>
<dbReference type="Gene3D" id="1.10.3360.10">
    <property type="entry name" value="VPA0735-like domain"/>
    <property type="match status" value="1"/>
</dbReference>
<dbReference type="InterPro" id="IPR010679">
    <property type="entry name" value="DUF1254"/>
</dbReference>
<sequence>MVIVAISFYSSGKALCAEPAQQQIDWEYQIAYQRGIEAMNWALPAVSMLSMRDANFSLGGGYNTIYWLSQVPTALQEAITANNQTPYASIFINTKEGPVILDVPPATARTAIFGSAIDVWQVPIADIGPAGSDQGKGGRYLFLPPGYKGEVPQDMFPVQLQLYEVYVALRCIPFGNATFREAAEYSKQINAYPLDEAAKPPKGNYIDMAGRHIPTLPVYDLGYFEKIAELLTNEPLLERDKVMGGMLASIGIRKGAPFSPEGKVKK</sequence>
<dbReference type="Gene3D" id="2.60.40.1610">
    <property type="entry name" value="Domain of unknown function DUF1254"/>
    <property type="match status" value="1"/>
</dbReference>
<comment type="caution">
    <text evidence="2">The sequence shown here is derived from an EMBL/GenBank/DDBJ whole genome shotgun (WGS) entry which is preliminary data.</text>
</comment>
<proteinExistence type="predicted"/>
<feature type="domain" description="DUF1254" evidence="1">
    <location>
        <begin position="63"/>
        <end position="193"/>
    </location>
</feature>
<dbReference type="Pfam" id="PF06863">
    <property type="entry name" value="DUF1254"/>
    <property type="match status" value="1"/>
</dbReference>
<dbReference type="InterPro" id="IPR037050">
    <property type="entry name" value="DUF1254_sf"/>
</dbReference>
<protein>
    <recommendedName>
        <fullName evidence="1">DUF1254 domain-containing protein</fullName>
    </recommendedName>
</protein>
<dbReference type="PANTHER" id="PTHR36509">
    <property type="entry name" value="BLL3101 PROTEIN"/>
    <property type="match status" value="1"/>
</dbReference>
<gene>
    <name evidence="2" type="ORF">S01H1_33109</name>
</gene>
<dbReference type="AlphaFoldDB" id="X0V7Q7"/>
<organism evidence="2">
    <name type="scientific">marine sediment metagenome</name>
    <dbReference type="NCBI Taxonomy" id="412755"/>
    <lineage>
        <taxon>unclassified sequences</taxon>
        <taxon>metagenomes</taxon>
        <taxon>ecological metagenomes</taxon>
    </lineage>
</organism>
<dbReference type="EMBL" id="BARS01020540">
    <property type="protein sequence ID" value="GAG08493.1"/>
    <property type="molecule type" value="Genomic_DNA"/>
</dbReference>
<evidence type="ECO:0000259" key="1">
    <source>
        <dbReference type="Pfam" id="PF06863"/>
    </source>
</evidence>
<accession>X0V7Q7</accession>
<feature type="non-terminal residue" evidence="2">
    <location>
        <position position="266"/>
    </location>
</feature>
<name>X0V7Q7_9ZZZZ</name>
<reference evidence="2" key="1">
    <citation type="journal article" date="2014" name="Front. Microbiol.">
        <title>High frequency of phylogenetically diverse reductive dehalogenase-homologous genes in deep subseafloor sedimentary metagenomes.</title>
        <authorList>
            <person name="Kawai M."/>
            <person name="Futagami T."/>
            <person name="Toyoda A."/>
            <person name="Takaki Y."/>
            <person name="Nishi S."/>
            <person name="Hori S."/>
            <person name="Arai W."/>
            <person name="Tsubouchi T."/>
            <person name="Morono Y."/>
            <person name="Uchiyama I."/>
            <person name="Ito T."/>
            <person name="Fujiyama A."/>
            <person name="Inagaki F."/>
            <person name="Takami H."/>
        </authorList>
    </citation>
    <scope>NUCLEOTIDE SEQUENCE</scope>
    <source>
        <strain evidence="2">Expedition CK06-06</strain>
    </source>
</reference>
<dbReference type="PANTHER" id="PTHR36509:SF3">
    <property type="entry name" value="SIGNAL PEPTIDE PROTEIN"/>
    <property type="match status" value="1"/>
</dbReference>